<reference evidence="1 2" key="1">
    <citation type="journal article" date="2020" name="Cell">
        <title>Large-Scale Comparative Analyses of Tick Genomes Elucidate Their Genetic Diversity and Vector Capacities.</title>
        <authorList>
            <consortium name="Tick Genome and Microbiome Consortium (TIGMIC)"/>
            <person name="Jia N."/>
            <person name="Wang J."/>
            <person name="Shi W."/>
            <person name="Du L."/>
            <person name="Sun Y."/>
            <person name="Zhan W."/>
            <person name="Jiang J.F."/>
            <person name="Wang Q."/>
            <person name="Zhang B."/>
            <person name="Ji P."/>
            <person name="Bell-Sakyi L."/>
            <person name="Cui X.M."/>
            <person name="Yuan T.T."/>
            <person name="Jiang B.G."/>
            <person name="Yang W.F."/>
            <person name="Lam T.T."/>
            <person name="Chang Q.C."/>
            <person name="Ding S.J."/>
            <person name="Wang X.J."/>
            <person name="Zhu J.G."/>
            <person name="Ruan X.D."/>
            <person name="Zhao L."/>
            <person name="Wei J.T."/>
            <person name="Ye R.Z."/>
            <person name="Que T.C."/>
            <person name="Du C.H."/>
            <person name="Zhou Y.H."/>
            <person name="Cheng J.X."/>
            <person name="Dai P.F."/>
            <person name="Guo W.B."/>
            <person name="Han X.H."/>
            <person name="Huang E.J."/>
            <person name="Li L.F."/>
            <person name="Wei W."/>
            <person name="Gao Y.C."/>
            <person name="Liu J.Z."/>
            <person name="Shao H.Z."/>
            <person name="Wang X."/>
            <person name="Wang C.C."/>
            <person name="Yang T.C."/>
            <person name="Huo Q.B."/>
            <person name="Li W."/>
            <person name="Chen H.Y."/>
            <person name="Chen S.E."/>
            <person name="Zhou L.G."/>
            <person name="Ni X.B."/>
            <person name="Tian J.H."/>
            <person name="Sheng Y."/>
            <person name="Liu T."/>
            <person name="Pan Y.S."/>
            <person name="Xia L.Y."/>
            <person name="Li J."/>
            <person name="Zhao F."/>
            <person name="Cao W.C."/>
        </authorList>
    </citation>
    <scope>NUCLEOTIDE SEQUENCE [LARGE SCALE GENOMIC DNA]</scope>
    <source>
        <strain evidence="1">Iper-2018</strain>
    </source>
</reference>
<comment type="caution">
    <text evidence="1">The sequence shown here is derived from an EMBL/GenBank/DDBJ whole genome shotgun (WGS) entry which is preliminary data.</text>
</comment>
<proteinExistence type="predicted"/>
<sequence>MGVPFRRCMGDSGACFAGWMPRRGVYDGATVNEAKSYDDSNHETSDEDNVDTRKIECKHPGCKYRTNRSSNMARHVNGKHGDLLKPRKCCGQEFGSRFAIDTHRDLVHRRDGRGPLTFACSECPKVFYRQGLLARHMCVHTGETPFKCHVCVYGTSHKSNLERHLAARHGIVKVKPQDPSSDDEESSSDEDSGIGTGNSDRSDRPASAGSGSDVAKQRGSTKAGPKRTPLKRQVPRRPAKNRIWIPKVSEQHMKDAVKTAQPVTLRKFSSAYWNISARDLQEAGPSGVQVGGPSEQGLGTHTPNDLVSETESPPTIWDDVDDLTWDAAMGLLMLSGPFVLPKGHLDGMIVDPSPARGPGSGRVACIFSGPGRARAQRRGWMESRPRCSKVEDPAHGSTWHTCLVESAAAMTRFPATGDTGGNKQLLHDYRPLTVTPVAYRVFATIINGRIPQWAQESGILTELQNSFRPDSVGDMRKLLATCETEADQLQLRFNAHKSATVIFSREEESIEPFILQGAAIPVCTKYRYLGAREASSKLEYYARLRHMDEWMKTVGQGDFSSTFTSRTSIRRGGIFGAFCMSDEPQAEKDWERKVRTQMKAVERERWTLGMQQHTSMHLYASFKTKIAPLTFCRNTLGSRLLIEARGGALRPRQYRRKVDSSVTDMTCSACGEDEETTDHLLLTCQRLLPAPIGDSRIEQAIGFLNEHDHVALTRPQADTRKREERNVFLFLPADGRKL</sequence>
<keyword evidence="2" id="KW-1185">Reference proteome</keyword>
<protein>
    <submittedName>
        <fullName evidence="1">Uncharacterized protein</fullName>
    </submittedName>
</protein>
<dbReference type="Proteomes" id="UP000805193">
    <property type="component" value="Unassembled WGS sequence"/>
</dbReference>
<dbReference type="EMBL" id="JABSTQ010009680">
    <property type="protein sequence ID" value="KAG0426830.1"/>
    <property type="molecule type" value="Genomic_DNA"/>
</dbReference>
<evidence type="ECO:0000313" key="1">
    <source>
        <dbReference type="EMBL" id="KAG0426830.1"/>
    </source>
</evidence>
<accession>A0AC60Q1J2</accession>
<name>A0AC60Q1J2_IXOPE</name>
<organism evidence="1 2">
    <name type="scientific">Ixodes persulcatus</name>
    <name type="common">Taiga tick</name>
    <dbReference type="NCBI Taxonomy" id="34615"/>
    <lineage>
        <taxon>Eukaryota</taxon>
        <taxon>Metazoa</taxon>
        <taxon>Ecdysozoa</taxon>
        <taxon>Arthropoda</taxon>
        <taxon>Chelicerata</taxon>
        <taxon>Arachnida</taxon>
        <taxon>Acari</taxon>
        <taxon>Parasitiformes</taxon>
        <taxon>Ixodida</taxon>
        <taxon>Ixodoidea</taxon>
        <taxon>Ixodidae</taxon>
        <taxon>Ixodinae</taxon>
        <taxon>Ixodes</taxon>
    </lineage>
</organism>
<gene>
    <name evidence="1" type="ORF">HPB47_026079</name>
</gene>
<evidence type="ECO:0000313" key="2">
    <source>
        <dbReference type="Proteomes" id="UP000805193"/>
    </source>
</evidence>